<dbReference type="RefSeq" id="WP_135588212.1">
    <property type="nucleotide sequence ID" value="NZ_RQEP01000018.1"/>
</dbReference>
<evidence type="ECO:0000313" key="2">
    <source>
        <dbReference type="Proteomes" id="UP000297453"/>
    </source>
</evidence>
<proteinExistence type="predicted"/>
<evidence type="ECO:0000313" key="1">
    <source>
        <dbReference type="EMBL" id="TGK00616.1"/>
    </source>
</evidence>
<gene>
    <name evidence="1" type="ORF">EHO59_11735</name>
</gene>
<accession>A0A4R9FPD8</accession>
<dbReference type="OrthoDB" id="333653at2"/>
<sequence length="135" mass="15953">MEENRIYNYFFSFEEFQAYLEGKHFLGLGISSQQDANPSKANIPKVSLRYDPKKGLLLKTLGEKEPKLLQANEWSDSVWERKEDLFEWKPNETDLVYFQALDRNRLHLHWKSNLEIPFSGILDSKKKGLWARLFG</sequence>
<organism evidence="1 2">
    <name type="scientific">Leptospira semungkisensis</name>
    <dbReference type="NCBI Taxonomy" id="2484985"/>
    <lineage>
        <taxon>Bacteria</taxon>
        <taxon>Pseudomonadati</taxon>
        <taxon>Spirochaetota</taxon>
        <taxon>Spirochaetia</taxon>
        <taxon>Leptospirales</taxon>
        <taxon>Leptospiraceae</taxon>
        <taxon>Leptospira</taxon>
    </lineage>
</organism>
<reference evidence="1" key="1">
    <citation type="journal article" date="2019" name="PLoS Negl. Trop. Dis.">
        <title>Revisiting the worldwide diversity of Leptospira species in the environment.</title>
        <authorList>
            <person name="Vincent A.T."/>
            <person name="Schiettekatte O."/>
            <person name="Bourhy P."/>
            <person name="Veyrier F.J."/>
            <person name="Picardeau M."/>
        </authorList>
    </citation>
    <scope>NUCLEOTIDE SEQUENCE [LARGE SCALE GENOMIC DNA]</scope>
    <source>
        <strain evidence="1">SSS9</strain>
    </source>
</reference>
<dbReference type="AlphaFoldDB" id="A0A4R9FPD8"/>
<protein>
    <submittedName>
        <fullName evidence="1">Uncharacterized protein</fullName>
    </submittedName>
</protein>
<keyword evidence="2" id="KW-1185">Reference proteome</keyword>
<comment type="caution">
    <text evidence="1">The sequence shown here is derived from an EMBL/GenBank/DDBJ whole genome shotgun (WGS) entry which is preliminary data.</text>
</comment>
<dbReference type="Proteomes" id="UP000297453">
    <property type="component" value="Unassembled WGS sequence"/>
</dbReference>
<dbReference type="EMBL" id="RQEP01000018">
    <property type="protein sequence ID" value="TGK00616.1"/>
    <property type="molecule type" value="Genomic_DNA"/>
</dbReference>
<name>A0A4R9FPD8_9LEPT</name>